<evidence type="ECO:0000313" key="2">
    <source>
        <dbReference type="EMBL" id="SEF37872.1"/>
    </source>
</evidence>
<dbReference type="Proteomes" id="UP000198878">
    <property type="component" value="Unassembled WGS sequence"/>
</dbReference>
<keyword evidence="3" id="KW-1185">Reference proteome</keyword>
<reference evidence="3" key="1">
    <citation type="submission" date="2016-10" db="EMBL/GenBank/DDBJ databases">
        <authorList>
            <person name="Varghese N."/>
            <person name="Submissions S."/>
        </authorList>
    </citation>
    <scope>NUCLEOTIDE SEQUENCE [LARGE SCALE GENOMIC DNA]</scope>
    <source>
        <strain evidence="3">DSM 44654</strain>
    </source>
</reference>
<sequence>MTGWLVAAVLLMAGGLGPALWLAARGDAIGRLAGLQLAGPVTVLTLLLLVQAYGPSSAVILPLVLTVLAFAGTLLFIRLLGTTE</sequence>
<dbReference type="AlphaFoldDB" id="A0A1H5RHP6"/>
<name>A0A1H5RHP6_9PSEU</name>
<keyword evidence="1" id="KW-1133">Transmembrane helix</keyword>
<organism evidence="2 3">
    <name type="scientific">Amycolatopsis pretoriensis</name>
    <dbReference type="NCBI Taxonomy" id="218821"/>
    <lineage>
        <taxon>Bacteria</taxon>
        <taxon>Bacillati</taxon>
        <taxon>Actinomycetota</taxon>
        <taxon>Actinomycetes</taxon>
        <taxon>Pseudonocardiales</taxon>
        <taxon>Pseudonocardiaceae</taxon>
        <taxon>Amycolatopsis</taxon>
    </lineage>
</organism>
<dbReference type="OrthoDB" id="4966558at2"/>
<dbReference type="EMBL" id="FNUJ01000016">
    <property type="protein sequence ID" value="SEF37872.1"/>
    <property type="molecule type" value="Genomic_DNA"/>
</dbReference>
<evidence type="ECO:0000256" key="1">
    <source>
        <dbReference type="SAM" id="Phobius"/>
    </source>
</evidence>
<feature type="transmembrane region" description="Helical" evidence="1">
    <location>
        <begin position="59"/>
        <end position="80"/>
    </location>
</feature>
<dbReference type="RefSeq" id="WP_086675478.1">
    <property type="nucleotide sequence ID" value="NZ_FNUJ01000016.1"/>
</dbReference>
<dbReference type="STRING" id="218821.SAMN05421837_11649"/>
<keyword evidence="1" id="KW-0472">Membrane</keyword>
<evidence type="ECO:0008006" key="4">
    <source>
        <dbReference type="Google" id="ProtNLM"/>
    </source>
</evidence>
<evidence type="ECO:0000313" key="3">
    <source>
        <dbReference type="Proteomes" id="UP000198878"/>
    </source>
</evidence>
<protein>
    <recommendedName>
        <fullName evidence="4">Multiple resistance and pH regulation protein F (MrpF / PhaF)</fullName>
    </recommendedName>
</protein>
<feature type="transmembrane region" description="Helical" evidence="1">
    <location>
        <begin position="35"/>
        <end position="53"/>
    </location>
</feature>
<gene>
    <name evidence="2" type="ORF">SAMN05421837_11649</name>
</gene>
<proteinExistence type="predicted"/>
<accession>A0A1H5RHP6</accession>
<keyword evidence="1" id="KW-0812">Transmembrane</keyword>
<feature type="transmembrane region" description="Helical" evidence="1">
    <location>
        <begin position="6"/>
        <end position="23"/>
    </location>
</feature>